<evidence type="ECO:0000256" key="6">
    <source>
        <dbReference type="ARBA" id="ARBA00023049"/>
    </source>
</evidence>
<keyword evidence="5" id="KW-0862">Zinc</keyword>
<feature type="domain" description="BIG2" evidence="8">
    <location>
        <begin position="118"/>
        <end position="194"/>
    </location>
</feature>
<dbReference type="PROSITE" id="PS51257">
    <property type="entry name" value="PROKAR_LIPOPROTEIN"/>
    <property type="match status" value="1"/>
</dbReference>
<feature type="signal peptide" evidence="7">
    <location>
        <begin position="1"/>
        <end position="26"/>
    </location>
</feature>
<keyword evidence="6" id="KW-0482">Metalloprotease</keyword>
<dbReference type="Gene3D" id="3.90.132.10">
    <property type="entry name" value="Leishmanolysin , domain 2"/>
    <property type="match status" value="1"/>
</dbReference>
<dbReference type="InterPro" id="IPR003343">
    <property type="entry name" value="Big_2"/>
</dbReference>
<evidence type="ECO:0000256" key="3">
    <source>
        <dbReference type="ARBA" id="ARBA00022723"/>
    </source>
</evidence>
<comment type="caution">
    <text evidence="9">The sequence shown here is derived from an EMBL/GenBank/DDBJ whole genome shotgun (WGS) entry which is preliminary data.</text>
</comment>
<organism evidence="9 10">
    <name type="scientific">Deinococcus soli</name>
    <name type="common">ex Cha et al. 2016</name>
    <dbReference type="NCBI Taxonomy" id="1309411"/>
    <lineage>
        <taxon>Bacteria</taxon>
        <taxon>Thermotogati</taxon>
        <taxon>Deinococcota</taxon>
        <taxon>Deinococci</taxon>
        <taxon>Deinococcales</taxon>
        <taxon>Deinococcaceae</taxon>
        <taxon>Deinococcus</taxon>
    </lineage>
</organism>
<feature type="chain" id="PRO_5042203807" description="BIG2 domain-containing protein" evidence="7">
    <location>
        <begin position="27"/>
        <end position="458"/>
    </location>
</feature>
<dbReference type="Gene3D" id="3.40.390.10">
    <property type="entry name" value="Collagenase (Catalytic Domain)"/>
    <property type="match status" value="1"/>
</dbReference>
<dbReference type="Pfam" id="PF02368">
    <property type="entry name" value="Big_2"/>
    <property type="match status" value="1"/>
</dbReference>
<dbReference type="GO" id="GO:0005737">
    <property type="term" value="C:cytoplasm"/>
    <property type="evidence" value="ECO:0007669"/>
    <property type="project" value="TreeGrafter"/>
</dbReference>
<dbReference type="InterPro" id="IPR001577">
    <property type="entry name" value="Peptidase_M8"/>
</dbReference>
<evidence type="ECO:0000256" key="4">
    <source>
        <dbReference type="ARBA" id="ARBA00022801"/>
    </source>
</evidence>
<dbReference type="PANTHER" id="PTHR10942">
    <property type="entry name" value="LEISHMANOLYSIN-LIKE PEPTIDASE"/>
    <property type="match status" value="1"/>
</dbReference>
<dbReference type="Pfam" id="PF01457">
    <property type="entry name" value="Peptidase_M8"/>
    <property type="match status" value="1"/>
</dbReference>
<dbReference type="SUPFAM" id="SSF55486">
    <property type="entry name" value="Metalloproteases ('zincins'), catalytic domain"/>
    <property type="match status" value="1"/>
</dbReference>
<evidence type="ECO:0000313" key="9">
    <source>
        <dbReference type="EMBL" id="MDR6219048.1"/>
    </source>
</evidence>
<protein>
    <recommendedName>
        <fullName evidence="8">BIG2 domain-containing protein</fullName>
    </recommendedName>
</protein>
<dbReference type="SMART" id="SM00635">
    <property type="entry name" value="BID_2"/>
    <property type="match status" value="2"/>
</dbReference>
<keyword evidence="2" id="KW-0645">Protease</keyword>
<sequence length="458" mass="46954">MSSFSSRMLPALLTLGLSLSLSSCQPDPDVPGTPLTITYQGPTRWDGRTLTLGAGSEVSGTYVPGATWTSSDPGVATVTAASSGTFTVRAVAGGTSTLRATSAQGATSFAVVVTTPASVSGVTVSPGHLALQVGTSGTLRGVVDGTGAFSPDLTWTSANPAVATVSASGVVTATQEGSTVITAVSVQDPRRSAQVPVVVSTAAPPQDGFDVTMVFPQDSGLSSTQKAAFEKAAQRWSSVIRAGLPDLPGVFLPGNVRMDVDDLAIVSSTKAIDGQGNTVAMAGPYQLRPDRLLPASGEMIFDSADINRLEAQGQLESVVMHEMGHVLGLGTLWSEYLTYAGGACSDATRIQFSGARALSAYRTLGGTAAGVPVEDGFGTGTKCAHWKESVFQTEVMTGFINVGRMPLSSVTVGALADLGYDVNFGAAEAYTLPDIHAQTAAEPLNERVLSPAAPRYGR</sequence>
<proteinExistence type="predicted"/>
<dbReference type="SUPFAM" id="SSF49373">
    <property type="entry name" value="Invasin/intimin cell-adhesion fragments"/>
    <property type="match status" value="1"/>
</dbReference>
<keyword evidence="7" id="KW-0732">Signal</keyword>
<dbReference type="PANTHER" id="PTHR10942:SF0">
    <property type="entry name" value="LEISHMANOLYSIN-LIKE PEPTIDASE"/>
    <property type="match status" value="1"/>
</dbReference>
<evidence type="ECO:0000256" key="5">
    <source>
        <dbReference type="ARBA" id="ARBA00022833"/>
    </source>
</evidence>
<dbReference type="Proteomes" id="UP001185331">
    <property type="component" value="Unassembled WGS sequence"/>
</dbReference>
<dbReference type="GO" id="GO:0006508">
    <property type="term" value="P:proteolysis"/>
    <property type="evidence" value="ECO:0007669"/>
    <property type="project" value="UniProtKB-KW"/>
</dbReference>
<accession>A0AAE4BLJ4</accession>
<comment type="cofactor">
    <cofactor evidence="1">
        <name>Zn(2+)</name>
        <dbReference type="ChEBI" id="CHEBI:29105"/>
    </cofactor>
</comment>
<evidence type="ECO:0000256" key="1">
    <source>
        <dbReference type="ARBA" id="ARBA00001947"/>
    </source>
</evidence>
<name>A0AAE4BLJ4_9DEIO</name>
<dbReference type="GO" id="GO:0007155">
    <property type="term" value="P:cell adhesion"/>
    <property type="evidence" value="ECO:0007669"/>
    <property type="project" value="InterPro"/>
</dbReference>
<dbReference type="EMBL" id="JAVDQK010000005">
    <property type="protein sequence ID" value="MDR6219048.1"/>
    <property type="molecule type" value="Genomic_DNA"/>
</dbReference>
<dbReference type="GO" id="GO:0046872">
    <property type="term" value="F:metal ion binding"/>
    <property type="evidence" value="ECO:0007669"/>
    <property type="project" value="UniProtKB-KW"/>
</dbReference>
<evidence type="ECO:0000256" key="7">
    <source>
        <dbReference type="SAM" id="SignalP"/>
    </source>
</evidence>
<keyword evidence="4" id="KW-0378">Hydrolase</keyword>
<dbReference type="InterPro" id="IPR008964">
    <property type="entry name" value="Invasin/intimin_cell_adhesion"/>
</dbReference>
<gene>
    <name evidence="9" type="ORF">J2Y00_002645</name>
</gene>
<evidence type="ECO:0000313" key="10">
    <source>
        <dbReference type="Proteomes" id="UP001185331"/>
    </source>
</evidence>
<dbReference type="AlphaFoldDB" id="A0AAE4BLJ4"/>
<evidence type="ECO:0000259" key="8">
    <source>
        <dbReference type="SMART" id="SM00635"/>
    </source>
</evidence>
<dbReference type="InterPro" id="IPR024079">
    <property type="entry name" value="MetalloPept_cat_dom_sf"/>
</dbReference>
<reference evidence="9" key="1">
    <citation type="submission" date="2023-07" db="EMBL/GenBank/DDBJ databases">
        <title>Sorghum-associated microbial communities from plants grown in Nebraska, USA.</title>
        <authorList>
            <person name="Schachtman D."/>
        </authorList>
    </citation>
    <scope>NUCLEOTIDE SEQUENCE</scope>
    <source>
        <strain evidence="9">BE330</strain>
    </source>
</reference>
<dbReference type="GO" id="GO:0016020">
    <property type="term" value="C:membrane"/>
    <property type="evidence" value="ECO:0007669"/>
    <property type="project" value="InterPro"/>
</dbReference>
<dbReference type="Gene3D" id="2.60.40.1080">
    <property type="match status" value="2"/>
</dbReference>
<feature type="domain" description="BIG2" evidence="8">
    <location>
        <begin position="31"/>
        <end position="114"/>
    </location>
</feature>
<dbReference type="GO" id="GO:0004222">
    <property type="term" value="F:metalloendopeptidase activity"/>
    <property type="evidence" value="ECO:0007669"/>
    <property type="project" value="InterPro"/>
</dbReference>
<evidence type="ECO:0000256" key="2">
    <source>
        <dbReference type="ARBA" id="ARBA00022670"/>
    </source>
</evidence>
<dbReference type="RefSeq" id="WP_309854116.1">
    <property type="nucleotide sequence ID" value="NZ_JAVDQJ010000004.1"/>
</dbReference>
<keyword evidence="3" id="KW-0479">Metal-binding</keyword>